<evidence type="ECO:0000256" key="1">
    <source>
        <dbReference type="SAM" id="MobiDB-lite"/>
    </source>
</evidence>
<feature type="region of interest" description="Disordered" evidence="1">
    <location>
        <begin position="15"/>
        <end position="42"/>
    </location>
</feature>
<reference evidence="3 4" key="1">
    <citation type="submission" date="2019-01" db="EMBL/GenBank/DDBJ databases">
        <title>Sequencing of cultivated peanut Arachis hypogaea provides insights into genome evolution and oil improvement.</title>
        <authorList>
            <person name="Chen X."/>
        </authorList>
    </citation>
    <scope>NUCLEOTIDE SEQUENCE [LARGE SCALE GENOMIC DNA]</scope>
    <source>
        <strain evidence="4">cv. Fuhuasheng</strain>
        <tissue evidence="3">Leaves</tissue>
    </source>
</reference>
<dbReference type="EMBL" id="SDMP01000004">
    <property type="protein sequence ID" value="RYR62881.1"/>
    <property type="molecule type" value="Genomic_DNA"/>
</dbReference>
<dbReference type="GO" id="GO:0005783">
    <property type="term" value="C:endoplasmic reticulum"/>
    <property type="evidence" value="ECO:0007669"/>
    <property type="project" value="TreeGrafter"/>
</dbReference>
<dbReference type="STRING" id="3818.A0A445DI61"/>
<sequence length="414" mass="44967">MENAHDGITLAVAVGSGTATTPREGGATPLVTPPRKSGVKTARQQSWRWRSYTREWGRQRQHGKVTKTDGCGCTTSTRAVGKGDNGIPLRLNGVRENGRVWTAVSGDDAELWWWTEMKDVWGRYGGCNCGGAMAGRNLHGENSGGFSDFFTALPSIAAAHLAARRAARRSARRAARLCSFITAAHHLSNDEGTHRLTAVALIASLLVCSSLASSDVPLIVGHKKATLDRINSCAEMVSIAIDVYNQGTSYGEIQCELGLLLSTVAFFVQDRTNTRRKLPCFNGSGVSFTEMDYVCFVAFWFIIFCLANKFFALFSGGILSHTFELETNTKGVFAGEPAVIKFRVPTKAALQALSTPILPLDVLADRPPEQKFEWAKRLLAKYGSLISVISIIVLFVYLGATPSKSSTKGSKKRH</sequence>
<keyword evidence="4" id="KW-1185">Reference proteome</keyword>
<proteinExistence type="predicted"/>
<keyword evidence="2" id="KW-0472">Membrane</keyword>
<dbReference type="PANTHER" id="PTHR12861">
    <property type="entry name" value="TRANSLOCON-ASSOCIATED PROTEIN, BETA SUBUNIT PRECURSOR TRAP-BETA SIGNAL SEQUENCE RECEPTOR BETA SUBUNIT"/>
    <property type="match status" value="1"/>
</dbReference>
<dbReference type="AlphaFoldDB" id="A0A445DI61"/>
<keyword evidence="2" id="KW-0812">Transmembrane</keyword>
<feature type="transmembrane region" description="Helical" evidence="2">
    <location>
        <begin position="297"/>
        <end position="320"/>
    </location>
</feature>
<gene>
    <name evidence="3" type="ORF">Ahy_A04g020632</name>
</gene>
<evidence type="ECO:0000313" key="4">
    <source>
        <dbReference type="Proteomes" id="UP000289738"/>
    </source>
</evidence>
<feature type="transmembrane region" description="Helical" evidence="2">
    <location>
        <begin position="379"/>
        <end position="400"/>
    </location>
</feature>
<dbReference type="Pfam" id="PF05753">
    <property type="entry name" value="TRAP_beta"/>
    <property type="match status" value="1"/>
</dbReference>
<accession>A0A445DI61</accession>
<dbReference type="PANTHER" id="PTHR12861:SF3">
    <property type="entry name" value="TRANSLOCON-ASSOCIATED PROTEIN SUBUNIT BETA"/>
    <property type="match status" value="1"/>
</dbReference>
<organism evidence="3 4">
    <name type="scientific">Arachis hypogaea</name>
    <name type="common">Peanut</name>
    <dbReference type="NCBI Taxonomy" id="3818"/>
    <lineage>
        <taxon>Eukaryota</taxon>
        <taxon>Viridiplantae</taxon>
        <taxon>Streptophyta</taxon>
        <taxon>Embryophyta</taxon>
        <taxon>Tracheophyta</taxon>
        <taxon>Spermatophyta</taxon>
        <taxon>Magnoliopsida</taxon>
        <taxon>eudicotyledons</taxon>
        <taxon>Gunneridae</taxon>
        <taxon>Pentapetalae</taxon>
        <taxon>rosids</taxon>
        <taxon>fabids</taxon>
        <taxon>Fabales</taxon>
        <taxon>Fabaceae</taxon>
        <taxon>Papilionoideae</taxon>
        <taxon>50 kb inversion clade</taxon>
        <taxon>dalbergioids sensu lato</taxon>
        <taxon>Dalbergieae</taxon>
        <taxon>Pterocarpus clade</taxon>
        <taxon>Arachis</taxon>
    </lineage>
</organism>
<dbReference type="Proteomes" id="UP000289738">
    <property type="component" value="Chromosome A04"/>
</dbReference>
<name>A0A445DI61_ARAHY</name>
<comment type="caution">
    <text evidence="3">The sequence shown here is derived from an EMBL/GenBank/DDBJ whole genome shotgun (WGS) entry which is preliminary data.</text>
</comment>
<evidence type="ECO:0000256" key="2">
    <source>
        <dbReference type="SAM" id="Phobius"/>
    </source>
</evidence>
<evidence type="ECO:0008006" key="5">
    <source>
        <dbReference type="Google" id="ProtNLM"/>
    </source>
</evidence>
<evidence type="ECO:0000313" key="3">
    <source>
        <dbReference type="EMBL" id="RYR62881.1"/>
    </source>
</evidence>
<keyword evidence="2" id="KW-1133">Transmembrane helix</keyword>
<protein>
    <recommendedName>
        <fullName evidence="5">Translocon-associated protein subunit beta</fullName>
    </recommendedName>
</protein>